<keyword evidence="3" id="KW-0677">Repeat</keyword>
<evidence type="ECO:0000256" key="6">
    <source>
        <dbReference type="SAM" id="Phobius"/>
    </source>
</evidence>
<evidence type="ECO:0000313" key="9">
    <source>
        <dbReference type="Proteomes" id="UP000887116"/>
    </source>
</evidence>
<evidence type="ECO:0000256" key="3">
    <source>
        <dbReference type="ARBA" id="ARBA00022737"/>
    </source>
</evidence>
<sequence length="112" mass="13424">MPHKRLTTFLLPCTFIRPYYVIFLSYKADKPSFFDDPIQSVLAMFIMSLSEFGDIYEQFHHTRHQNIAKIFFIMYMALVALLLINMLIAMMGKTYQDIAERKNEWMRQRRSS</sequence>
<dbReference type="Pfam" id="PF00520">
    <property type="entry name" value="Ion_trans"/>
    <property type="match status" value="1"/>
</dbReference>
<evidence type="ECO:0000256" key="4">
    <source>
        <dbReference type="ARBA" id="ARBA00022989"/>
    </source>
</evidence>
<protein>
    <submittedName>
        <fullName evidence="8">TRP channel protein nanchung</fullName>
    </submittedName>
</protein>
<dbReference type="EMBL" id="BMAO01026989">
    <property type="protein sequence ID" value="GFR13821.1"/>
    <property type="molecule type" value="Genomic_DNA"/>
</dbReference>
<evidence type="ECO:0000259" key="7">
    <source>
        <dbReference type="Pfam" id="PF00520"/>
    </source>
</evidence>
<proteinExistence type="predicted"/>
<dbReference type="PANTHER" id="PTHR10582:SF28">
    <property type="entry name" value="NANCHUNG, ISOFORM B"/>
    <property type="match status" value="1"/>
</dbReference>
<feature type="transmembrane region" description="Helical" evidence="6">
    <location>
        <begin position="7"/>
        <end position="26"/>
    </location>
</feature>
<evidence type="ECO:0000256" key="1">
    <source>
        <dbReference type="ARBA" id="ARBA00004141"/>
    </source>
</evidence>
<feature type="transmembrane region" description="Helical" evidence="6">
    <location>
        <begin position="68"/>
        <end position="91"/>
    </location>
</feature>
<comment type="caution">
    <text evidence="8">The sequence shown here is derived from an EMBL/GenBank/DDBJ whole genome shotgun (WGS) entry which is preliminary data.</text>
</comment>
<evidence type="ECO:0000256" key="2">
    <source>
        <dbReference type="ARBA" id="ARBA00022692"/>
    </source>
</evidence>
<gene>
    <name evidence="8" type="ORF">TNCT_490671</name>
</gene>
<evidence type="ECO:0000313" key="8">
    <source>
        <dbReference type="EMBL" id="GFR13821.1"/>
    </source>
</evidence>
<reference evidence="8" key="1">
    <citation type="submission" date="2020-07" db="EMBL/GenBank/DDBJ databases">
        <title>Multicomponent nature underlies the extraordinary mechanical properties of spider dragline silk.</title>
        <authorList>
            <person name="Kono N."/>
            <person name="Nakamura H."/>
            <person name="Mori M."/>
            <person name="Yoshida Y."/>
            <person name="Ohtoshi R."/>
            <person name="Malay A.D."/>
            <person name="Moran D.A.P."/>
            <person name="Tomita M."/>
            <person name="Numata K."/>
            <person name="Arakawa K."/>
        </authorList>
    </citation>
    <scope>NUCLEOTIDE SEQUENCE</scope>
</reference>
<dbReference type="Gene3D" id="1.10.287.70">
    <property type="match status" value="1"/>
</dbReference>
<organism evidence="8 9">
    <name type="scientific">Trichonephila clavata</name>
    <name type="common">Joro spider</name>
    <name type="synonym">Nephila clavata</name>
    <dbReference type="NCBI Taxonomy" id="2740835"/>
    <lineage>
        <taxon>Eukaryota</taxon>
        <taxon>Metazoa</taxon>
        <taxon>Ecdysozoa</taxon>
        <taxon>Arthropoda</taxon>
        <taxon>Chelicerata</taxon>
        <taxon>Arachnida</taxon>
        <taxon>Araneae</taxon>
        <taxon>Araneomorphae</taxon>
        <taxon>Entelegynae</taxon>
        <taxon>Araneoidea</taxon>
        <taxon>Nephilidae</taxon>
        <taxon>Trichonephila</taxon>
    </lineage>
</organism>
<dbReference type="PANTHER" id="PTHR10582">
    <property type="entry name" value="TRANSIENT RECEPTOR POTENTIAL ION CHANNEL PROTEIN"/>
    <property type="match status" value="1"/>
</dbReference>
<accession>A0A8X6JNM1</accession>
<feature type="domain" description="Ion transport" evidence="7">
    <location>
        <begin position="11"/>
        <end position="102"/>
    </location>
</feature>
<dbReference type="GO" id="GO:0098703">
    <property type="term" value="P:calcium ion import across plasma membrane"/>
    <property type="evidence" value="ECO:0007669"/>
    <property type="project" value="TreeGrafter"/>
</dbReference>
<dbReference type="GO" id="GO:0005262">
    <property type="term" value="F:calcium channel activity"/>
    <property type="evidence" value="ECO:0007669"/>
    <property type="project" value="TreeGrafter"/>
</dbReference>
<evidence type="ECO:0000256" key="5">
    <source>
        <dbReference type="ARBA" id="ARBA00023136"/>
    </source>
</evidence>
<comment type="subcellular location">
    <subcellularLocation>
        <location evidence="1">Membrane</location>
        <topology evidence="1">Multi-pass membrane protein</topology>
    </subcellularLocation>
</comment>
<keyword evidence="5 6" id="KW-0472">Membrane</keyword>
<dbReference type="Proteomes" id="UP000887116">
    <property type="component" value="Unassembled WGS sequence"/>
</dbReference>
<dbReference type="GO" id="GO:0005886">
    <property type="term" value="C:plasma membrane"/>
    <property type="evidence" value="ECO:0007669"/>
    <property type="project" value="TreeGrafter"/>
</dbReference>
<dbReference type="InterPro" id="IPR024862">
    <property type="entry name" value="TRPV"/>
</dbReference>
<keyword evidence="2 6" id="KW-0812">Transmembrane</keyword>
<keyword evidence="4 6" id="KW-1133">Transmembrane helix</keyword>
<keyword evidence="9" id="KW-1185">Reference proteome</keyword>
<name>A0A8X6JNM1_TRICU</name>
<dbReference type="AlphaFoldDB" id="A0A8X6JNM1"/>
<dbReference type="OrthoDB" id="533508at2759"/>
<dbReference type="InterPro" id="IPR005821">
    <property type="entry name" value="Ion_trans_dom"/>
</dbReference>